<dbReference type="CDD" id="cd13844">
    <property type="entry name" value="CuRO_1_BOD_CotA_like"/>
    <property type="match status" value="1"/>
</dbReference>
<evidence type="ECO:0008006" key="8">
    <source>
        <dbReference type="Google" id="ProtNLM"/>
    </source>
</evidence>
<sequence length="612" mass="67784">MGRSCRRTASSAFPPTFARICHIALLFVLLAPTCVIRAQDGHSVCGNLSASPTLTPFVEPLPILPTIDISTGVPITLDQIGVISESDKESRMSESDIGQLLPCIVHPQSVHPDLPNTTFYGFGTSPETATYPGPTLEAQKDVRSYVRFENHITDAEHIFVVDRTLHHANPARGGVPISVHLHGADSESRYDGHPEAWHTAAGDRGKAFVTLDNEYPNEQPASPLWYHDHTVGLTRLNVAAGLVGLYFIRSKAEEPPFLPCGEYEIPMVLQDKQFFPNGSINFPDVGVVPDMYPQWCPDYTGDTILVNGKAWPYLDVYRGVYRLRILNGANSRSFTLAFSDPRIKFLQIGTDGGYLWKPVELQNITLAPAYRVDVLVDFRSVPCGSSVFLNNSAVDTVLSNGTTPTTNSVMKFNVVERPPGSPDQYVEIPEFFGPVPNVSALAAGAAYRNVNLTVVVPPKGNISFLLSDKHWVEPATETPHIYSTEIWDIFHLISSGSHPIHLHLVNFLVMHTQAYNFTRFNASECSLLLPYTEPSSCFLGPPRPPQPTEIGWKDTIIVEHGTVMRLLVPFTTRSGAKYSFDPTTFPGYVWHCHNLDHEDNDMMRPLLFLPPV</sequence>
<protein>
    <recommendedName>
        <fullName evidence="8">Plastocyanin-like domain-containing protein</fullName>
    </recommendedName>
</protein>
<dbReference type="InterPro" id="IPR011706">
    <property type="entry name" value="Cu-oxidase_C"/>
</dbReference>
<evidence type="ECO:0000259" key="3">
    <source>
        <dbReference type="Pfam" id="PF00394"/>
    </source>
</evidence>
<reference evidence="6" key="1">
    <citation type="submission" date="2016-03" db="EMBL/GenBank/DDBJ databases">
        <title>Mechanisms controlling the formation of the plant cell surface in tip-growing cells are functionally conserved among land plants.</title>
        <authorList>
            <person name="Honkanen S."/>
            <person name="Jones V.A."/>
            <person name="Morieri G."/>
            <person name="Champion C."/>
            <person name="Hetherington A.J."/>
            <person name="Kelly S."/>
            <person name="Saint-Marcoux D."/>
            <person name="Proust H."/>
            <person name="Prescott H."/>
            <person name="Dolan L."/>
        </authorList>
    </citation>
    <scope>NUCLEOTIDE SEQUENCE [LARGE SCALE GENOMIC DNA]</scope>
    <source>
        <tissue evidence="6">Whole gametophyte</tissue>
    </source>
</reference>
<evidence type="ECO:0000259" key="4">
    <source>
        <dbReference type="Pfam" id="PF07731"/>
    </source>
</evidence>
<evidence type="ECO:0000256" key="1">
    <source>
        <dbReference type="ARBA" id="ARBA00010609"/>
    </source>
</evidence>
<dbReference type="InterPro" id="IPR011707">
    <property type="entry name" value="Cu-oxidase-like_N"/>
</dbReference>
<proteinExistence type="inferred from homology"/>
<comment type="caution">
    <text evidence="6">The sequence shown here is derived from an EMBL/GenBank/DDBJ whole genome shotgun (WGS) entry which is preliminary data.</text>
</comment>
<dbReference type="Pfam" id="PF07732">
    <property type="entry name" value="Cu-oxidase_3"/>
    <property type="match status" value="1"/>
</dbReference>
<dbReference type="GO" id="GO:0016491">
    <property type="term" value="F:oxidoreductase activity"/>
    <property type="evidence" value="ECO:0007669"/>
    <property type="project" value="InterPro"/>
</dbReference>
<evidence type="ECO:0000313" key="6">
    <source>
        <dbReference type="EMBL" id="OAE24513.1"/>
    </source>
</evidence>
<accession>A0A176VVS5</accession>
<dbReference type="SUPFAM" id="SSF49503">
    <property type="entry name" value="Cupredoxins"/>
    <property type="match status" value="3"/>
</dbReference>
<evidence type="ECO:0000259" key="5">
    <source>
        <dbReference type="Pfam" id="PF07732"/>
    </source>
</evidence>
<dbReference type="Gene3D" id="2.60.40.420">
    <property type="entry name" value="Cupredoxins - blue copper proteins"/>
    <property type="match status" value="3"/>
</dbReference>
<comment type="similarity">
    <text evidence="1">Belongs to the multicopper oxidase family.</text>
</comment>
<dbReference type="CDD" id="cd13868">
    <property type="entry name" value="CuRO_2_CotA_like"/>
    <property type="match status" value="1"/>
</dbReference>
<dbReference type="InterPro" id="IPR001117">
    <property type="entry name" value="Cu-oxidase_2nd"/>
</dbReference>
<feature type="domain" description="Plastocyanin-like" evidence="3">
    <location>
        <begin position="301"/>
        <end position="380"/>
    </location>
</feature>
<feature type="domain" description="Plastocyanin-like" evidence="5">
    <location>
        <begin position="176"/>
        <end position="252"/>
    </location>
</feature>
<keyword evidence="7" id="KW-1185">Reference proteome</keyword>
<dbReference type="EMBL" id="LVLJ01002576">
    <property type="protein sequence ID" value="OAE24513.1"/>
    <property type="molecule type" value="Genomic_DNA"/>
</dbReference>
<dbReference type="Pfam" id="PF00394">
    <property type="entry name" value="Cu-oxidase"/>
    <property type="match status" value="1"/>
</dbReference>
<dbReference type="PANTHER" id="PTHR48267:SF1">
    <property type="entry name" value="BILIRUBIN OXIDASE"/>
    <property type="match status" value="1"/>
</dbReference>
<keyword evidence="2" id="KW-0732">Signal</keyword>
<dbReference type="PANTHER" id="PTHR48267">
    <property type="entry name" value="CUPREDOXIN SUPERFAMILY PROTEIN"/>
    <property type="match status" value="1"/>
</dbReference>
<dbReference type="AlphaFoldDB" id="A0A176VVS5"/>
<evidence type="ECO:0000313" key="7">
    <source>
        <dbReference type="Proteomes" id="UP000077202"/>
    </source>
</evidence>
<dbReference type="InterPro" id="IPR008972">
    <property type="entry name" value="Cupredoxin"/>
</dbReference>
<dbReference type="Pfam" id="PF07731">
    <property type="entry name" value="Cu-oxidase_2"/>
    <property type="match status" value="1"/>
</dbReference>
<dbReference type="InterPro" id="IPR045087">
    <property type="entry name" value="Cu-oxidase_fam"/>
</dbReference>
<feature type="signal peptide" evidence="2">
    <location>
        <begin position="1"/>
        <end position="38"/>
    </location>
</feature>
<gene>
    <name evidence="6" type="ORF">AXG93_590s1060</name>
</gene>
<evidence type="ECO:0000256" key="2">
    <source>
        <dbReference type="SAM" id="SignalP"/>
    </source>
</evidence>
<feature type="domain" description="Plastocyanin-like" evidence="4">
    <location>
        <begin position="493"/>
        <end position="606"/>
    </location>
</feature>
<organism evidence="6 7">
    <name type="scientific">Marchantia polymorpha subsp. ruderalis</name>
    <dbReference type="NCBI Taxonomy" id="1480154"/>
    <lineage>
        <taxon>Eukaryota</taxon>
        <taxon>Viridiplantae</taxon>
        <taxon>Streptophyta</taxon>
        <taxon>Embryophyta</taxon>
        <taxon>Marchantiophyta</taxon>
        <taxon>Marchantiopsida</taxon>
        <taxon>Marchantiidae</taxon>
        <taxon>Marchantiales</taxon>
        <taxon>Marchantiaceae</taxon>
        <taxon>Marchantia</taxon>
    </lineage>
</organism>
<feature type="chain" id="PRO_5008052081" description="Plastocyanin-like domain-containing protein" evidence="2">
    <location>
        <begin position="39"/>
        <end position="612"/>
    </location>
</feature>
<dbReference type="Proteomes" id="UP000077202">
    <property type="component" value="Unassembled WGS sequence"/>
</dbReference>
<dbReference type="GO" id="GO:0005507">
    <property type="term" value="F:copper ion binding"/>
    <property type="evidence" value="ECO:0007669"/>
    <property type="project" value="InterPro"/>
</dbReference>
<name>A0A176VVS5_MARPO</name>